<dbReference type="Gene3D" id="3.40.50.300">
    <property type="entry name" value="P-loop containing nucleotide triphosphate hydrolases"/>
    <property type="match status" value="2"/>
</dbReference>
<dbReference type="InterPro" id="IPR022812">
    <property type="entry name" value="Dynamin"/>
</dbReference>
<dbReference type="EMBL" id="MNAD01000515">
    <property type="protein sequence ID" value="OJT12165.1"/>
    <property type="molecule type" value="Genomic_DNA"/>
</dbReference>
<evidence type="ECO:0000256" key="2">
    <source>
        <dbReference type="ARBA" id="ARBA00023134"/>
    </source>
</evidence>
<dbReference type="SUPFAM" id="SSF52540">
    <property type="entry name" value="P-loop containing nucleoside triphosphate hydrolases"/>
    <property type="match status" value="1"/>
</dbReference>
<dbReference type="Pfam" id="PF02212">
    <property type="entry name" value="GED"/>
    <property type="match status" value="1"/>
</dbReference>
<dbReference type="GO" id="GO:0005874">
    <property type="term" value="C:microtubule"/>
    <property type="evidence" value="ECO:0007669"/>
    <property type="project" value="TreeGrafter"/>
</dbReference>
<feature type="compositionally biased region" description="Polar residues" evidence="3">
    <location>
        <begin position="1"/>
        <end position="30"/>
    </location>
</feature>
<evidence type="ECO:0000313" key="6">
    <source>
        <dbReference type="Proteomes" id="UP000184267"/>
    </source>
</evidence>
<dbReference type="InterPro" id="IPR027417">
    <property type="entry name" value="P-loop_NTPase"/>
</dbReference>
<dbReference type="GO" id="GO:0005525">
    <property type="term" value="F:GTP binding"/>
    <property type="evidence" value="ECO:0007669"/>
    <property type="project" value="InterPro"/>
</dbReference>
<dbReference type="GO" id="GO:0005739">
    <property type="term" value="C:mitochondrion"/>
    <property type="evidence" value="ECO:0007669"/>
    <property type="project" value="TreeGrafter"/>
</dbReference>
<dbReference type="PROSITE" id="PS51388">
    <property type="entry name" value="GED"/>
    <property type="match status" value="1"/>
</dbReference>
<gene>
    <name evidence="5" type="ORF">TRAPUB_11275</name>
</gene>
<dbReference type="InterPro" id="IPR001401">
    <property type="entry name" value="Dynamin_GTPase"/>
</dbReference>
<evidence type="ECO:0000256" key="1">
    <source>
        <dbReference type="ARBA" id="ARBA00022741"/>
    </source>
</evidence>
<keyword evidence="6" id="KW-1185">Reference proteome</keyword>
<dbReference type="Pfam" id="PF00350">
    <property type="entry name" value="Dynamin_N"/>
    <property type="match status" value="1"/>
</dbReference>
<feature type="domain" description="GED" evidence="4">
    <location>
        <begin position="586"/>
        <end position="684"/>
    </location>
</feature>
<organism evidence="5 6">
    <name type="scientific">Trametes pubescens</name>
    <name type="common">White-rot fungus</name>
    <dbReference type="NCBI Taxonomy" id="154538"/>
    <lineage>
        <taxon>Eukaryota</taxon>
        <taxon>Fungi</taxon>
        <taxon>Dikarya</taxon>
        <taxon>Basidiomycota</taxon>
        <taxon>Agaricomycotina</taxon>
        <taxon>Agaricomycetes</taxon>
        <taxon>Polyporales</taxon>
        <taxon>Polyporaceae</taxon>
        <taxon>Trametes</taxon>
    </lineage>
</organism>
<dbReference type="GO" id="GO:0016020">
    <property type="term" value="C:membrane"/>
    <property type="evidence" value="ECO:0007669"/>
    <property type="project" value="TreeGrafter"/>
</dbReference>
<dbReference type="GO" id="GO:0016559">
    <property type="term" value="P:peroxisome fission"/>
    <property type="evidence" value="ECO:0007669"/>
    <property type="project" value="TreeGrafter"/>
</dbReference>
<evidence type="ECO:0000313" key="5">
    <source>
        <dbReference type="EMBL" id="OJT12165.1"/>
    </source>
</evidence>
<sequence>MSLLTITAASSPDSNLSFSTVSSPTESFVSQADGGDPLEDGPPAGAVPATQVTARDGAEGVGLSNPQHASARRRMLDVINALHLTGVQVDIDLPVIAVTGSQSAGKSSLIESISGITLPRASGTCTRFAQDFAQAAQYSQALEGLIASVGSAGSASDIELVKNLVSAHIEKPSCIILLTVACESVLTKPDRIPAGEEDGWLRYIRNQEEPLTHGWFSVKQPDSRAIAAGITWEGARQQEREFFGTVSPWSRLDLEHQNRLGTTKLVERLSDVLSEKISQRLPSIQEELQDLLSETDENLNKLPKPPSTDALSEVLHLLSTFSKGLARFLEGTPDPDGLLQAIRPACDTFRQAIRATEPDFRPYERQAAARNPDAYSYVVPEFLKNEEEKVYRPQDDTKAIYIDDVMNRARQAITRELPHHYPFVVTQQYIAAFIAQWQKPAEALFREVQRILIKHVKAFLSSHFSQYPLLQSRVHSIVADFLASSSESTINCIQWFLSLENRPRTLSEYYYSDYRNKFLGHYKACRPKADQPQATFASKLETYAEPQSDMYKYMTKVLNGLTDIGLPGTVPTDLAKLLPADPYDPAIEIMAGVRAYFQGMDVAYKRFSDNIPMAVDYELVLGLDRHQALEKALRRGLGIGSPDGHARCREYIQEPRQVAERREELMKKRERLDTARKQLTEVWL</sequence>
<dbReference type="Proteomes" id="UP000184267">
    <property type="component" value="Unassembled WGS sequence"/>
</dbReference>
<dbReference type="GO" id="GO:0008017">
    <property type="term" value="F:microtubule binding"/>
    <property type="evidence" value="ECO:0007669"/>
    <property type="project" value="TreeGrafter"/>
</dbReference>
<name>A0A1M2VX37_TRAPU</name>
<dbReference type="AlphaFoldDB" id="A0A1M2VX37"/>
<keyword evidence="1" id="KW-0547">Nucleotide-binding</keyword>
<comment type="caution">
    <text evidence="5">The sequence shown here is derived from an EMBL/GenBank/DDBJ whole genome shotgun (WGS) entry which is preliminary data.</text>
</comment>
<dbReference type="PANTHER" id="PTHR11566:SF21">
    <property type="entry name" value="DYNAMIN RELATED PROTEIN 1, ISOFORM A"/>
    <property type="match status" value="1"/>
</dbReference>
<dbReference type="PANTHER" id="PTHR11566">
    <property type="entry name" value="DYNAMIN"/>
    <property type="match status" value="1"/>
</dbReference>
<dbReference type="GO" id="GO:0003924">
    <property type="term" value="F:GTPase activity"/>
    <property type="evidence" value="ECO:0007669"/>
    <property type="project" value="InterPro"/>
</dbReference>
<reference evidence="5 6" key="1">
    <citation type="submission" date="2016-10" db="EMBL/GenBank/DDBJ databases">
        <title>Genome sequence of the basidiomycete white-rot fungus Trametes pubescens.</title>
        <authorList>
            <person name="Makela M.R."/>
            <person name="Granchi Z."/>
            <person name="Peng M."/>
            <person name="De Vries R.P."/>
            <person name="Grigoriev I."/>
            <person name="Riley R."/>
            <person name="Hilden K."/>
        </authorList>
    </citation>
    <scope>NUCLEOTIDE SEQUENCE [LARGE SCALE GENOMIC DNA]</scope>
    <source>
        <strain evidence="5 6">FBCC735</strain>
    </source>
</reference>
<evidence type="ECO:0000259" key="4">
    <source>
        <dbReference type="PROSITE" id="PS51388"/>
    </source>
</evidence>
<dbReference type="SMART" id="SM00053">
    <property type="entry name" value="DYNc"/>
    <property type="match status" value="1"/>
</dbReference>
<evidence type="ECO:0000256" key="3">
    <source>
        <dbReference type="SAM" id="MobiDB-lite"/>
    </source>
</evidence>
<dbReference type="InterPro" id="IPR045063">
    <property type="entry name" value="Dynamin_N"/>
</dbReference>
<dbReference type="Pfam" id="PF01031">
    <property type="entry name" value="Dynamin_M"/>
    <property type="match status" value="1"/>
</dbReference>
<proteinExistence type="predicted"/>
<accession>A0A1M2VX37</accession>
<dbReference type="PRINTS" id="PR00195">
    <property type="entry name" value="DYNAMIN"/>
</dbReference>
<dbReference type="GO" id="GO:0048312">
    <property type="term" value="P:intracellular distribution of mitochondria"/>
    <property type="evidence" value="ECO:0007669"/>
    <property type="project" value="TreeGrafter"/>
</dbReference>
<feature type="region of interest" description="Disordered" evidence="3">
    <location>
        <begin position="1"/>
        <end position="48"/>
    </location>
</feature>
<dbReference type="InterPro" id="IPR000375">
    <property type="entry name" value="Dynamin_stalk"/>
</dbReference>
<dbReference type="OMA" id="IMCSMPM"/>
<dbReference type="GO" id="GO:0000266">
    <property type="term" value="P:mitochondrial fission"/>
    <property type="evidence" value="ECO:0007669"/>
    <property type="project" value="TreeGrafter"/>
</dbReference>
<dbReference type="STRING" id="154538.A0A1M2VX37"/>
<dbReference type="OrthoDB" id="5061070at2759"/>
<dbReference type="GO" id="GO:0006897">
    <property type="term" value="P:endocytosis"/>
    <property type="evidence" value="ECO:0007669"/>
    <property type="project" value="TreeGrafter"/>
</dbReference>
<dbReference type="InterPro" id="IPR020850">
    <property type="entry name" value="GED_dom"/>
</dbReference>
<dbReference type="Gene3D" id="1.20.120.1240">
    <property type="entry name" value="Dynamin, middle domain"/>
    <property type="match status" value="1"/>
</dbReference>
<protein>
    <submittedName>
        <fullName evidence="5">Interferon-induced GTP-binding protein Mx2</fullName>
    </submittedName>
</protein>
<keyword evidence="2" id="KW-0342">GTP-binding</keyword>
<dbReference type="InterPro" id="IPR003130">
    <property type="entry name" value="GED"/>
</dbReference>